<dbReference type="PROSITE" id="PS00070">
    <property type="entry name" value="ALDEHYDE_DEHYDR_CYS"/>
    <property type="match status" value="1"/>
</dbReference>
<dbReference type="InterPro" id="IPR015590">
    <property type="entry name" value="Aldehyde_DH_dom"/>
</dbReference>
<keyword evidence="2" id="KW-0630">Potassium</keyword>
<dbReference type="EC" id="1.2.1.3" evidence="9"/>
<dbReference type="PANTHER" id="PTHR11699">
    <property type="entry name" value="ALDEHYDE DEHYDROGENASE-RELATED"/>
    <property type="match status" value="1"/>
</dbReference>
<dbReference type="FunFam" id="3.40.605.10:FF:000011">
    <property type="entry name" value="ALD5p Mitochondrial aldehyde dehydrogenase"/>
    <property type="match status" value="1"/>
</dbReference>
<dbReference type="EMBL" id="LMTR01000045">
    <property type="protein sequence ID" value="KWT69309.1"/>
    <property type="molecule type" value="Genomic_DNA"/>
</dbReference>
<dbReference type="Proteomes" id="UP000059074">
    <property type="component" value="Unassembled WGS sequence"/>
</dbReference>
<dbReference type="InterPro" id="IPR016163">
    <property type="entry name" value="Ald_DH_C"/>
</dbReference>
<comment type="similarity">
    <text evidence="1 7">Belongs to the aldehyde dehydrogenase family.</text>
</comment>
<dbReference type="RefSeq" id="WP_068461307.1">
    <property type="nucleotide sequence ID" value="NZ_LMTR01000045.1"/>
</dbReference>
<sequence length="508" mass="53597">MNPRIDIQSIKPLLGDKVRQWLATPRPMLIDGKWTPAQSGKFFPVYDPATGEKIADVAEGDAADIDLAVRAARKAFESGPWPSMTPSERGRIIHKLGDLVLEHADELATLESIDNGKPKHVARAADVTLSADMFHYMSGWTTKIEGKTISISALAAPPGTQFFSATRPEPVGVVGQIIPWNFPLLMAAWKLGPALATGCTIVLKVAEETPLSALRLGELILEAGIPPGVVNIVPGFGETAGAALAAHPDVDKIAFTGSTDVGRLIVKAAAGNLKKVSLELGGKSPNIILADADLDLAIPGATAAIFFNHGQCCNAGSRLFVHRSIFDRVVEGIAAEASKIKLGHGLDATTEMGPLISEVQYNRVTGLLASGLQQGAKAVCGGAGFGGSGYFVPPTIFTNTDPSMRVVAEEIFGPVLVATPFDEADCSLVAEANNSIYGLAAGIWSTNTAKAQMLANRLRAGTVWMNCYHVFDAALPFGGYKQSGWGREMGQAVLSNYLETKAITTRLG</sequence>
<dbReference type="Pfam" id="PF00171">
    <property type="entry name" value="Aldedh"/>
    <property type="match status" value="1"/>
</dbReference>
<dbReference type="InterPro" id="IPR016160">
    <property type="entry name" value="Ald_DH_CS_CYS"/>
</dbReference>
<dbReference type="PROSITE" id="PS00687">
    <property type="entry name" value="ALDEHYDE_DEHYDR_GLU"/>
    <property type="match status" value="1"/>
</dbReference>
<keyword evidence="4" id="KW-0520">NAD</keyword>
<reference evidence="9 10" key="1">
    <citation type="submission" date="2015-10" db="EMBL/GenBank/DDBJ databases">
        <title>Transcriptomic analysis of a linuron degrading triple-species bacterial consortium.</title>
        <authorList>
            <person name="Albers P."/>
        </authorList>
    </citation>
    <scope>NUCLEOTIDE SEQUENCE [LARGE SCALE GENOMIC DNA]</scope>
    <source>
        <strain evidence="9 10">WDL6</strain>
    </source>
</reference>
<gene>
    <name evidence="9" type="ORF">APY04_1392</name>
</gene>
<accession>A0A109BIK9</accession>
<name>A0A109BIK9_HYPSL</name>
<evidence type="ECO:0000256" key="5">
    <source>
        <dbReference type="ARBA" id="ARBA00023097"/>
    </source>
</evidence>
<keyword evidence="10" id="KW-1185">Reference proteome</keyword>
<dbReference type="InterPro" id="IPR029510">
    <property type="entry name" value="Ald_DH_CS_GLU"/>
</dbReference>
<dbReference type="Gene3D" id="3.40.605.10">
    <property type="entry name" value="Aldehyde Dehydrogenase, Chain A, domain 1"/>
    <property type="match status" value="1"/>
</dbReference>
<dbReference type="InterPro" id="IPR016161">
    <property type="entry name" value="Ald_DH/histidinol_DH"/>
</dbReference>
<evidence type="ECO:0000256" key="6">
    <source>
        <dbReference type="PROSITE-ProRule" id="PRU10007"/>
    </source>
</evidence>
<dbReference type="OrthoDB" id="9812625at2"/>
<dbReference type="Gene3D" id="3.40.309.10">
    <property type="entry name" value="Aldehyde Dehydrogenase, Chain A, domain 2"/>
    <property type="match status" value="1"/>
</dbReference>
<dbReference type="PATRIC" id="fig|121290.4.peg.2627"/>
<proteinExistence type="inferred from homology"/>
<keyword evidence="5" id="KW-0558">Oxidation</keyword>
<dbReference type="FunFam" id="3.40.309.10:FF:000012">
    <property type="entry name" value="Betaine aldehyde dehydrogenase"/>
    <property type="match status" value="1"/>
</dbReference>
<feature type="active site" evidence="6">
    <location>
        <position position="279"/>
    </location>
</feature>
<dbReference type="AlphaFoldDB" id="A0A109BIK9"/>
<dbReference type="SUPFAM" id="SSF53720">
    <property type="entry name" value="ALDH-like"/>
    <property type="match status" value="1"/>
</dbReference>
<dbReference type="GO" id="GO:0004029">
    <property type="term" value="F:aldehyde dehydrogenase (NAD+) activity"/>
    <property type="evidence" value="ECO:0007669"/>
    <property type="project" value="UniProtKB-EC"/>
</dbReference>
<evidence type="ECO:0000256" key="1">
    <source>
        <dbReference type="ARBA" id="ARBA00009986"/>
    </source>
</evidence>
<evidence type="ECO:0000313" key="9">
    <source>
        <dbReference type="EMBL" id="KWT69309.1"/>
    </source>
</evidence>
<evidence type="ECO:0000256" key="4">
    <source>
        <dbReference type="ARBA" id="ARBA00023027"/>
    </source>
</evidence>
<evidence type="ECO:0000313" key="10">
    <source>
        <dbReference type="Proteomes" id="UP000059074"/>
    </source>
</evidence>
<feature type="domain" description="Aldehyde dehydrogenase" evidence="8">
    <location>
        <begin position="34"/>
        <end position="503"/>
    </location>
</feature>
<comment type="caution">
    <text evidence="9">The sequence shown here is derived from an EMBL/GenBank/DDBJ whole genome shotgun (WGS) entry which is preliminary data.</text>
</comment>
<dbReference type="InterPro" id="IPR016162">
    <property type="entry name" value="Ald_DH_N"/>
</dbReference>
<evidence type="ECO:0000259" key="8">
    <source>
        <dbReference type="Pfam" id="PF00171"/>
    </source>
</evidence>
<evidence type="ECO:0000256" key="2">
    <source>
        <dbReference type="ARBA" id="ARBA00022958"/>
    </source>
</evidence>
<dbReference type="FunFam" id="3.40.605.10:FF:000026">
    <property type="entry name" value="Aldehyde dehydrogenase, putative"/>
    <property type="match status" value="1"/>
</dbReference>
<keyword evidence="3 7" id="KW-0560">Oxidoreductase</keyword>
<dbReference type="STRING" id="121290.APY04_1392"/>
<evidence type="ECO:0000256" key="7">
    <source>
        <dbReference type="RuleBase" id="RU003345"/>
    </source>
</evidence>
<evidence type="ECO:0000256" key="3">
    <source>
        <dbReference type="ARBA" id="ARBA00023002"/>
    </source>
</evidence>
<organism evidence="9 10">
    <name type="scientific">Hyphomicrobium sulfonivorans</name>
    <dbReference type="NCBI Taxonomy" id="121290"/>
    <lineage>
        <taxon>Bacteria</taxon>
        <taxon>Pseudomonadati</taxon>
        <taxon>Pseudomonadota</taxon>
        <taxon>Alphaproteobacteria</taxon>
        <taxon>Hyphomicrobiales</taxon>
        <taxon>Hyphomicrobiaceae</taxon>
        <taxon>Hyphomicrobium</taxon>
    </lineage>
</organism>
<protein>
    <submittedName>
        <fullName evidence="9">Aldehyde dehydrogenase</fullName>
        <ecNumber evidence="9">1.2.1.3</ecNumber>
    </submittedName>
</protein>